<evidence type="ECO:0000313" key="1">
    <source>
        <dbReference type="EMBL" id="KNZ51063.1"/>
    </source>
</evidence>
<sequence length="371" mass="42288">MEQTKGAWKNFEIVRAQTRSLELLRPVLGEEDGSGVLVNGCSCLKIITGTQWQDWRKILTVLAGTTRAHLLYLHHLAALSHEKKMLQDCSEREKHVSLAQVKWKAQCSLSCGKGATHPCLSQLLPHNKSIKHASSLMGLAPYTQSTINPITIQTEFFWLVEWGCIADYNQIFLTSIVSSECGGNMYKIEEKMKNTLDTFRGWLSTQFLTSLLHVMNVVVQDTIFFGHPCLSSNLSHKYHQLKHPCNIKNTRWYCVFNSSLCPNMDSVIFFEKFTIEILVISAWDVQADTHYFIYGFHATKILHCQEFCMIQLPIDPLVGCPDLVLVTSGSGIVHKYLDARNNIPLATRATKICRKIIKDIILRFRVVFYDF</sequence>
<organism evidence="1 2">
    <name type="scientific">Puccinia sorghi</name>
    <dbReference type="NCBI Taxonomy" id="27349"/>
    <lineage>
        <taxon>Eukaryota</taxon>
        <taxon>Fungi</taxon>
        <taxon>Dikarya</taxon>
        <taxon>Basidiomycota</taxon>
        <taxon>Pucciniomycotina</taxon>
        <taxon>Pucciniomycetes</taxon>
        <taxon>Pucciniales</taxon>
        <taxon>Pucciniaceae</taxon>
        <taxon>Puccinia</taxon>
    </lineage>
</organism>
<protein>
    <submittedName>
        <fullName evidence="1">Uncharacterized protein</fullName>
    </submittedName>
</protein>
<keyword evidence="2" id="KW-1185">Reference proteome</keyword>
<dbReference type="AlphaFoldDB" id="A0A0L6UR91"/>
<accession>A0A0L6UR91</accession>
<reference evidence="1 2" key="1">
    <citation type="submission" date="2015-08" db="EMBL/GenBank/DDBJ databases">
        <title>Next Generation Sequencing and Analysis of the Genome of Puccinia sorghi L Schw, the Causal Agent of Maize Common Rust.</title>
        <authorList>
            <person name="Rochi L."/>
            <person name="Burguener G."/>
            <person name="Darino M."/>
            <person name="Turjanski A."/>
            <person name="Kreff E."/>
            <person name="Dieguez M.J."/>
            <person name="Sacco F."/>
        </authorList>
    </citation>
    <scope>NUCLEOTIDE SEQUENCE [LARGE SCALE GENOMIC DNA]</scope>
    <source>
        <strain evidence="1 2">RO10H11247</strain>
    </source>
</reference>
<dbReference type="Proteomes" id="UP000037035">
    <property type="component" value="Unassembled WGS sequence"/>
</dbReference>
<comment type="caution">
    <text evidence="1">The sequence shown here is derived from an EMBL/GenBank/DDBJ whole genome shotgun (WGS) entry which is preliminary data.</text>
</comment>
<gene>
    <name evidence="1" type="ORF">VP01_4109g1</name>
</gene>
<name>A0A0L6UR91_9BASI</name>
<proteinExistence type="predicted"/>
<evidence type="ECO:0000313" key="2">
    <source>
        <dbReference type="Proteomes" id="UP000037035"/>
    </source>
</evidence>
<dbReference type="EMBL" id="LAVV01009179">
    <property type="protein sequence ID" value="KNZ51063.1"/>
    <property type="molecule type" value="Genomic_DNA"/>
</dbReference>
<dbReference type="VEuPathDB" id="FungiDB:VP01_4109g1"/>